<dbReference type="AlphaFoldDB" id="A0A9E7R5E5"/>
<evidence type="ECO:0000259" key="1">
    <source>
        <dbReference type="SMART" id="SM00852"/>
    </source>
</evidence>
<dbReference type="PANTHER" id="PTHR13939">
    <property type="entry name" value="NICOTINAMIDE-NUCLEOTIDE AMIDOHYDROLASE PNCC"/>
    <property type="match status" value="1"/>
</dbReference>
<dbReference type="Pfam" id="PF24102">
    <property type="entry name" value="FLAD1_M"/>
    <property type="match status" value="1"/>
</dbReference>
<reference evidence="2" key="1">
    <citation type="submission" date="2022-09" db="EMBL/GenBank/DDBJ databases">
        <title>Diverse halophilic archaea isolated from saline environments.</title>
        <authorList>
            <person name="Cui H.-L."/>
        </authorList>
    </citation>
    <scope>NUCLEOTIDE SEQUENCE</scope>
    <source>
        <strain evidence="2">ZS-35-S2</strain>
    </source>
</reference>
<dbReference type="InterPro" id="IPR056596">
    <property type="entry name" value="FLAD1_M"/>
</dbReference>
<keyword evidence="3" id="KW-1185">Reference proteome</keyword>
<dbReference type="Pfam" id="PF00994">
    <property type="entry name" value="MoCF_biosynth"/>
    <property type="match status" value="1"/>
</dbReference>
<evidence type="ECO:0000313" key="2">
    <source>
        <dbReference type="EMBL" id="UWM55932.1"/>
    </source>
</evidence>
<dbReference type="SMART" id="SM00852">
    <property type="entry name" value="MoCF_biosynth"/>
    <property type="match status" value="1"/>
</dbReference>
<dbReference type="Gene3D" id="3.40.980.10">
    <property type="entry name" value="MoaB/Mog-like domain"/>
    <property type="match status" value="1"/>
</dbReference>
<dbReference type="PANTHER" id="PTHR13939:SF0">
    <property type="entry name" value="NMN AMIDOHYDROLASE-LIKE PROTEIN YFAY"/>
    <property type="match status" value="1"/>
</dbReference>
<dbReference type="InterPro" id="IPR036425">
    <property type="entry name" value="MoaB/Mog-like_dom_sf"/>
</dbReference>
<dbReference type="CDD" id="cd00885">
    <property type="entry name" value="cinA"/>
    <property type="match status" value="1"/>
</dbReference>
<dbReference type="GeneID" id="74942057"/>
<dbReference type="Proteomes" id="UP001057580">
    <property type="component" value="Chromosome"/>
</dbReference>
<dbReference type="InterPro" id="IPR050101">
    <property type="entry name" value="CinA"/>
</dbReference>
<dbReference type="NCBIfam" id="TIGR00177">
    <property type="entry name" value="molyb_syn"/>
    <property type="match status" value="1"/>
</dbReference>
<accession>A0A9E7R5E5</accession>
<dbReference type="RefSeq" id="WP_260595047.1">
    <property type="nucleotide sequence ID" value="NZ_CP104003.1"/>
</dbReference>
<protein>
    <submittedName>
        <fullName evidence="2">Competence/damage-inducible protein A</fullName>
    </submittedName>
</protein>
<proteinExistence type="predicted"/>
<dbReference type="KEGG" id="ssai:N0B31_06505"/>
<feature type="domain" description="MoaB/Mog" evidence="1">
    <location>
        <begin position="4"/>
        <end position="173"/>
    </location>
</feature>
<dbReference type="EMBL" id="CP104003">
    <property type="protein sequence ID" value="UWM55932.1"/>
    <property type="molecule type" value="Genomic_DNA"/>
</dbReference>
<dbReference type="InterPro" id="IPR001453">
    <property type="entry name" value="MoaB/Mog_dom"/>
</dbReference>
<name>A0A9E7R5E5_9EURY</name>
<dbReference type="SUPFAM" id="SSF53218">
    <property type="entry name" value="Molybdenum cofactor biosynthesis proteins"/>
    <property type="match status" value="1"/>
</dbReference>
<sequence>MQAAIVTVGDELLAGDTENTNATWLCRELTARGVSVQRVLTVPDGVDTIADAVREYAAAFDAVLLTGGLGGTPDDVTMDGVAAAFDRPLGVDDLAKADLERTLAAIADDYPDLSVDVEAEASIPEGARPLVNSAGLSPGCVVETETTAVYVLPGIPGEMRAMFESVAEEFDGDVQSRTLYTDEPEAALIERLDDVRHQFGVQVGCYPDRAVQHNRLKLRSDDGATLEEAFAWLGEHVRTVDPPTEEEGETG</sequence>
<organism evidence="2 3">
    <name type="scientific">Salinirubellus salinus</name>
    <dbReference type="NCBI Taxonomy" id="1364945"/>
    <lineage>
        <taxon>Archaea</taxon>
        <taxon>Methanobacteriati</taxon>
        <taxon>Methanobacteriota</taxon>
        <taxon>Stenosarchaea group</taxon>
        <taxon>Halobacteria</taxon>
        <taxon>Halobacteriales</taxon>
        <taxon>Natronomonadaceae</taxon>
        <taxon>Salinirubellus</taxon>
    </lineage>
</organism>
<gene>
    <name evidence="2" type="ORF">N0B31_06505</name>
</gene>
<evidence type="ECO:0000313" key="3">
    <source>
        <dbReference type="Proteomes" id="UP001057580"/>
    </source>
</evidence>